<evidence type="ECO:0000313" key="2">
    <source>
        <dbReference type="EMBL" id="MDN0014155.1"/>
    </source>
</evidence>
<protein>
    <submittedName>
        <fullName evidence="2">J domain-containing protein</fullName>
    </submittedName>
</protein>
<dbReference type="SUPFAM" id="SSF46565">
    <property type="entry name" value="Chaperone J-domain"/>
    <property type="match status" value="1"/>
</dbReference>
<sequence>MMDFNQFKQQFPQLELLQADPAIFLAPQIPMNKILGAMSYLPAQTRPEEVLVLVDETVFGHGKNGLCLTARGIYFKEVFENANFYAMKAITSVGYSMGWINQQLVISGTVKVTLAQPEKAGVRLLADFLNQYCAIQKARTDSSTSAQQQQNHDNHGIPNLQPIIKLYAYLLLGWRGEWTEQVREMMRRLFDRDFVSPQDQAFLSQFMRQNQQLDFFDILDEVSSIQDSLPRQLCHGLLEEMLAFMEKRNFEVQVARDHFLQISTALNIDQQSALAILAQFPAFMAGDARMGKQDTASTSSGARHAGRLTQEQQAACELLGIAPEQLDRQMLTRAYRIKMADFHPDQYQQLPPAVRQVIEQQAQQLNQARSCLEALLGSG</sequence>
<dbReference type="EMBL" id="JAUDZE010000002">
    <property type="protein sequence ID" value="MDN0014155.1"/>
    <property type="molecule type" value="Genomic_DNA"/>
</dbReference>
<dbReference type="InterPro" id="IPR036869">
    <property type="entry name" value="J_dom_sf"/>
</dbReference>
<organism evidence="2 3">
    <name type="scientific">Acinetobacter thutiue</name>
    <dbReference type="NCBI Taxonomy" id="2998078"/>
    <lineage>
        <taxon>Bacteria</taxon>
        <taxon>Pseudomonadati</taxon>
        <taxon>Pseudomonadota</taxon>
        <taxon>Gammaproteobacteria</taxon>
        <taxon>Moraxellales</taxon>
        <taxon>Moraxellaceae</taxon>
        <taxon>Acinetobacter</taxon>
    </lineage>
</organism>
<comment type="caution">
    <text evidence="2">The sequence shown here is derived from an EMBL/GenBank/DDBJ whole genome shotgun (WGS) entry which is preliminary data.</text>
</comment>
<name>A0ABT7WN99_9GAMM</name>
<gene>
    <name evidence="2" type="ORF">QTA56_07880</name>
</gene>
<accession>A0ABT7WN99</accession>
<dbReference type="Proteomes" id="UP001168524">
    <property type="component" value="Unassembled WGS sequence"/>
</dbReference>
<dbReference type="RefSeq" id="WP_267980379.1">
    <property type="nucleotide sequence ID" value="NZ_JAPQKF010000002.1"/>
</dbReference>
<evidence type="ECO:0000256" key="1">
    <source>
        <dbReference type="ARBA" id="ARBA00023186"/>
    </source>
</evidence>
<proteinExistence type="predicted"/>
<reference evidence="2" key="1">
    <citation type="submission" date="2023-06" db="EMBL/GenBank/DDBJ databases">
        <title>Two novel species of Acinetobacter isolated from motorbike repairing workshop in Vietnam.</title>
        <authorList>
            <person name="Le N.T.T."/>
        </authorList>
    </citation>
    <scope>NUCLEOTIDE SEQUENCE</scope>
    <source>
        <strain evidence="2">VNH17</strain>
    </source>
</reference>
<keyword evidence="1" id="KW-0143">Chaperone</keyword>
<dbReference type="Gene3D" id="1.10.287.110">
    <property type="entry name" value="DnaJ domain"/>
    <property type="match status" value="1"/>
</dbReference>
<evidence type="ECO:0000313" key="3">
    <source>
        <dbReference type="Proteomes" id="UP001168524"/>
    </source>
</evidence>
<keyword evidence="3" id="KW-1185">Reference proteome</keyword>